<proteinExistence type="predicted"/>
<keyword evidence="1" id="KW-0812">Transmembrane</keyword>
<evidence type="ECO:0000313" key="3">
    <source>
        <dbReference type="EMBL" id="KAK0406721.1"/>
    </source>
</evidence>
<organism evidence="3 4">
    <name type="scientific">Steinernema hermaphroditum</name>
    <dbReference type="NCBI Taxonomy" id="289476"/>
    <lineage>
        <taxon>Eukaryota</taxon>
        <taxon>Metazoa</taxon>
        <taxon>Ecdysozoa</taxon>
        <taxon>Nematoda</taxon>
        <taxon>Chromadorea</taxon>
        <taxon>Rhabditida</taxon>
        <taxon>Tylenchina</taxon>
        <taxon>Panagrolaimomorpha</taxon>
        <taxon>Strongyloidoidea</taxon>
        <taxon>Steinernematidae</taxon>
        <taxon>Steinernema</taxon>
    </lineage>
</organism>
<name>A0AA39HK79_9BILA</name>
<keyword evidence="4" id="KW-1185">Reference proteome</keyword>
<dbReference type="Proteomes" id="UP001175271">
    <property type="component" value="Unassembled WGS sequence"/>
</dbReference>
<dbReference type="AlphaFoldDB" id="A0AA39HK79"/>
<gene>
    <name evidence="3" type="ORF">QR680_018759</name>
</gene>
<accession>A0AA39HK79</accession>
<dbReference type="PROSITE" id="PS50041">
    <property type="entry name" value="C_TYPE_LECTIN_2"/>
    <property type="match status" value="1"/>
</dbReference>
<dbReference type="InterPro" id="IPR016186">
    <property type="entry name" value="C-type_lectin-like/link_sf"/>
</dbReference>
<keyword evidence="1" id="KW-0472">Membrane</keyword>
<reference evidence="3" key="1">
    <citation type="submission" date="2023-06" db="EMBL/GenBank/DDBJ databases">
        <title>Genomic analysis of the entomopathogenic nematode Steinernema hermaphroditum.</title>
        <authorList>
            <person name="Schwarz E.M."/>
            <person name="Heppert J.K."/>
            <person name="Baniya A."/>
            <person name="Schwartz H.T."/>
            <person name="Tan C.-H."/>
            <person name="Antoshechkin I."/>
            <person name="Sternberg P.W."/>
            <person name="Goodrich-Blair H."/>
            <person name="Dillman A.R."/>
        </authorList>
    </citation>
    <scope>NUCLEOTIDE SEQUENCE</scope>
    <source>
        <strain evidence="3">PS9179</strain>
        <tissue evidence="3">Whole animal</tissue>
    </source>
</reference>
<keyword evidence="1" id="KW-1133">Transmembrane helix</keyword>
<feature type="domain" description="C-type lectin" evidence="2">
    <location>
        <begin position="84"/>
        <end position="200"/>
    </location>
</feature>
<dbReference type="SMART" id="SM00034">
    <property type="entry name" value="CLECT"/>
    <property type="match status" value="1"/>
</dbReference>
<dbReference type="EMBL" id="JAUCMV010000004">
    <property type="protein sequence ID" value="KAK0406721.1"/>
    <property type="molecule type" value="Genomic_DNA"/>
</dbReference>
<feature type="transmembrane region" description="Helical" evidence="1">
    <location>
        <begin position="6"/>
        <end position="24"/>
    </location>
</feature>
<sequence>MSVAEMLYIAVLVIGYVCASPVVIKFEENRKFTVVEDSEKLSDVLFDADSYAKKLLEESKLVDSARSAAAHLKGGACLDGWLTFTHRCYKLIPVTATNVSSERESFIRNGCGALSGVASAQAVSIHSKEENDFLFENGNKEHNLIGLVAPKEVPLPKADSFKWTDGSSVDYKNWQLAEPFGWENPIRHFVYLETENEWSNYAHPWSTAEKPRKLWCYYRKN</sequence>
<protein>
    <recommendedName>
        <fullName evidence="2">C-type lectin domain-containing protein</fullName>
    </recommendedName>
</protein>
<evidence type="ECO:0000256" key="1">
    <source>
        <dbReference type="SAM" id="Phobius"/>
    </source>
</evidence>
<dbReference type="InterPro" id="IPR016187">
    <property type="entry name" value="CTDL_fold"/>
</dbReference>
<dbReference type="SUPFAM" id="SSF56436">
    <property type="entry name" value="C-type lectin-like"/>
    <property type="match status" value="1"/>
</dbReference>
<dbReference type="InterPro" id="IPR001304">
    <property type="entry name" value="C-type_lectin-like"/>
</dbReference>
<dbReference type="Gene3D" id="3.10.100.10">
    <property type="entry name" value="Mannose-Binding Protein A, subunit A"/>
    <property type="match status" value="1"/>
</dbReference>
<evidence type="ECO:0000259" key="2">
    <source>
        <dbReference type="PROSITE" id="PS50041"/>
    </source>
</evidence>
<evidence type="ECO:0000313" key="4">
    <source>
        <dbReference type="Proteomes" id="UP001175271"/>
    </source>
</evidence>
<comment type="caution">
    <text evidence="3">The sequence shown here is derived from an EMBL/GenBank/DDBJ whole genome shotgun (WGS) entry which is preliminary data.</text>
</comment>